<dbReference type="InterPro" id="IPR013154">
    <property type="entry name" value="ADH-like_N"/>
</dbReference>
<dbReference type="Gene3D" id="3.40.50.720">
    <property type="entry name" value="NAD(P)-binding Rossmann-like Domain"/>
    <property type="match status" value="1"/>
</dbReference>
<proteinExistence type="predicted"/>
<evidence type="ECO:0000259" key="2">
    <source>
        <dbReference type="SMART" id="SM00829"/>
    </source>
</evidence>
<keyword evidence="4" id="KW-1185">Reference proteome</keyword>
<reference evidence="3 4" key="1">
    <citation type="submission" date="2024-06" db="EMBL/GenBank/DDBJ databases">
        <title>Sequencing the genomes of 1000 actinobacteria strains.</title>
        <authorList>
            <person name="Klenk H.-P."/>
        </authorList>
    </citation>
    <scope>NUCLEOTIDE SEQUENCE [LARGE SCALE GENOMIC DNA]</scope>
    <source>
        <strain evidence="3 4">DSM 44265</strain>
    </source>
</reference>
<dbReference type="Pfam" id="PF13602">
    <property type="entry name" value="ADH_zinc_N_2"/>
    <property type="match status" value="1"/>
</dbReference>
<evidence type="ECO:0000313" key="3">
    <source>
        <dbReference type="EMBL" id="MET3945054.1"/>
    </source>
</evidence>
<gene>
    <name evidence="3" type="ORF">JOF50_001853</name>
</gene>
<keyword evidence="1" id="KW-0560">Oxidoreductase</keyword>
<dbReference type="InterPro" id="IPR011032">
    <property type="entry name" value="GroES-like_sf"/>
</dbReference>
<protein>
    <submittedName>
        <fullName evidence="3">NADPH:quinone reductase-like Zn-dependent oxidoreductase</fullName>
    </submittedName>
</protein>
<dbReference type="SUPFAM" id="SSF50129">
    <property type="entry name" value="GroES-like"/>
    <property type="match status" value="1"/>
</dbReference>
<dbReference type="Gene3D" id="3.90.180.10">
    <property type="entry name" value="Medium-chain alcohol dehydrogenases, catalytic domain"/>
    <property type="match status" value="1"/>
</dbReference>
<dbReference type="PANTHER" id="PTHR11695">
    <property type="entry name" value="ALCOHOL DEHYDROGENASE RELATED"/>
    <property type="match status" value="1"/>
</dbReference>
<dbReference type="SMART" id="SM00829">
    <property type="entry name" value="PKS_ER"/>
    <property type="match status" value="1"/>
</dbReference>
<dbReference type="InterPro" id="IPR002364">
    <property type="entry name" value="Quin_OxRdtase/zeta-crystal_CS"/>
</dbReference>
<dbReference type="SUPFAM" id="SSF51735">
    <property type="entry name" value="NAD(P)-binding Rossmann-fold domains"/>
    <property type="match status" value="1"/>
</dbReference>
<dbReference type="Pfam" id="PF08240">
    <property type="entry name" value="ADH_N"/>
    <property type="match status" value="1"/>
</dbReference>
<dbReference type="PANTHER" id="PTHR11695:SF294">
    <property type="entry name" value="RETICULON-4-INTERACTING PROTEIN 1, MITOCHONDRIAL"/>
    <property type="match status" value="1"/>
</dbReference>
<organism evidence="3 4">
    <name type="scientific">Corynebacterium mucifaciens</name>
    <dbReference type="NCBI Taxonomy" id="57171"/>
    <lineage>
        <taxon>Bacteria</taxon>
        <taxon>Bacillati</taxon>
        <taxon>Actinomycetota</taxon>
        <taxon>Actinomycetes</taxon>
        <taxon>Mycobacteriales</taxon>
        <taxon>Corynebacteriaceae</taxon>
        <taxon>Corynebacterium</taxon>
    </lineage>
</organism>
<dbReference type="Proteomes" id="UP001549139">
    <property type="component" value="Unassembled WGS sequence"/>
</dbReference>
<sequence>MLCAMKAIVYRQYGGPEVVERTQAGRPEPAPDELLIRTSAVGLNPVDVMQRNGIFKALDPYTFPKVAGNELSGTVEKVGSAVTSFAVGDEVVARVGVSGLGAFADFVAVRADWVAKAPRELSLVNAAGLPLAGLTAQQALGADHLAVGKGDRLLITGASGGVGLIAVQLAKLAGAHVTVTASEKGESLVREAGADAVINYTQRSVAEGGERFDKVFDLVGGDQVAELFQSVEAGGSVVSVSGAPTPGSLESTAAPKRRLLAKIASRLGSVSIRRAAKQAGVHYEFFLMRPDGAGLADLVRLVDDGKLRLTVDTVYPLDEYRAAFEHLESRRAKGKIVIDWS</sequence>
<accession>A0ABV2NZZ2</accession>
<feature type="domain" description="Enoyl reductase (ER)" evidence="2">
    <location>
        <begin position="14"/>
        <end position="338"/>
    </location>
</feature>
<dbReference type="EMBL" id="JBEPNZ010000001">
    <property type="protein sequence ID" value="MET3945054.1"/>
    <property type="molecule type" value="Genomic_DNA"/>
</dbReference>
<name>A0ABV2NZZ2_9CORY</name>
<dbReference type="InterPro" id="IPR020843">
    <property type="entry name" value="ER"/>
</dbReference>
<evidence type="ECO:0000256" key="1">
    <source>
        <dbReference type="ARBA" id="ARBA00023002"/>
    </source>
</evidence>
<dbReference type="PROSITE" id="PS01162">
    <property type="entry name" value="QOR_ZETA_CRYSTAL"/>
    <property type="match status" value="1"/>
</dbReference>
<dbReference type="CDD" id="cd05289">
    <property type="entry name" value="MDR_like_2"/>
    <property type="match status" value="1"/>
</dbReference>
<comment type="caution">
    <text evidence="3">The sequence shown here is derived from an EMBL/GenBank/DDBJ whole genome shotgun (WGS) entry which is preliminary data.</text>
</comment>
<dbReference type="InterPro" id="IPR050700">
    <property type="entry name" value="YIM1/Zinc_Alcohol_DH_Fams"/>
</dbReference>
<evidence type="ECO:0000313" key="4">
    <source>
        <dbReference type="Proteomes" id="UP001549139"/>
    </source>
</evidence>
<dbReference type="InterPro" id="IPR036291">
    <property type="entry name" value="NAD(P)-bd_dom_sf"/>
</dbReference>